<feature type="domain" description="Response regulatory" evidence="9">
    <location>
        <begin position="1127"/>
        <end position="1241"/>
    </location>
</feature>
<dbReference type="GO" id="GO:0009927">
    <property type="term" value="F:histidine phosphotransfer kinase activity"/>
    <property type="evidence" value="ECO:0007669"/>
    <property type="project" value="TreeGrafter"/>
</dbReference>
<dbReference type="Proteomes" id="UP000318212">
    <property type="component" value="Unassembled WGS sequence"/>
</dbReference>
<reference evidence="10 11" key="1">
    <citation type="submission" date="2019-06" db="EMBL/GenBank/DDBJ databases">
        <title>Lysobacter alkalisoli sp. nov. isolated from saline soil.</title>
        <authorList>
            <person name="Sun J.-Q."/>
            <person name="Xu L."/>
        </authorList>
    </citation>
    <scope>NUCLEOTIDE SEQUENCE [LARGE SCALE GENOMIC DNA]</scope>
    <source>
        <strain evidence="10 11">JCM 31130</strain>
    </source>
</reference>
<gene>
    <name evidence="10" type="ORF">FKV25_04630</name>
</gene>
<dbReference type="SMART" id="SM00448">
    <property type="entry name" value="REC"/>
    <property type="match status" value="1"/>
</dbReference>
<evidence type="ECO:0000313" key="10">
    <source>
        <dbReference type="EMBL" id="TQD48914.1"/>
    </source>
</evidence>
<dbReference type="Gene3D" id="3.30.565.10">
    <property type="entry name" value="Histidine kinase-like ATPase, C-terminal domain"/>
    <property type="match status" value="1"/>
</dbReference>
<comment type="caution">
    <text evidence="10">The sequence shown here is derived from an EMBL/GenBank/DDBJ whole genome shotgun (WGS) entry which is preliminary data.</text>
</comment>
<keyword evidence="6" id="KW-0902">Two-component regulatory system</keyword>
<dbReference type="Pfam" id="PF07494">
    <property type="entry name" value="Reg_prop"/>
    <property type="match status" value="2"/>
</dbReference>
<dbReference type="InterPro" id="IPR004358">
    <property type="entry name" value="Sig_transdc_His_kin-like_C"/>
</dbReference>
<evidence type="ECO:0000259" key="9">
    <source>
        <dbReference type="PROSITE" id="PS50110"/>
    </source>
</evidence>
<dbReference type="PANTHER" id="PTHR43047">
    <property type="entry name" value="TWO-COMPONENT HISTIDINE PROTEIN KINASE"/>
    <property type="match status" value="1"/>
</dbReference>
<dbReference type="CDD" id="cd17546">
    <property type="entry name" value="REC_hyHK_CKI1_RcsC-like"/>
    <property type="match status" value="1"/>
</dbReference>
<dbReference type="SUPFAM" id="SSF52172">
    <property type="entry name" value="CheY-like"/>
    <property type="match status" value="1"/>
</dbReference>
<dbReference type="InterPro" id="IPR011006">
    <property type="entry name" value="CheY-like_superfamily"/>
</dbReference>
<dbReference type="InterPro" id="IPR003594">
    <property type="entry name" value="HATPase_dom"/>
</dbReference>
<dbReference type="PRINTS" id="PR00344">
    <property type="entry name" value="BCTRLSENSOR"/>
</dbReference>
<dbReference type="PANTHER" id="PTHR43047:SF72">
    <property type="entry name" value="OSMOSENSING HISTIDINE PROTEIN KINASE SLN1"/>
    <property type="match status" value="1"/>
</dbReference>
<dbReference type="InterPro" id="IPR013783">
    <property type="entry name" value="Ig-like_fold"/>
</dbReference>
<name>A0A508AK97_9GAMM</name>
<evidence type="ECO:0000256" key="3">
    <source>
        <dbReference type="ARBA" id="ARBA00022553"/>
    </source>
</evidence>
<dbReference type="InterPro" id="IPR015943">
    <property type="entry name" value="WD40/YVTN_repeat-like_dom_sf"/>
</dbReference>
<dbReference type="FunFam" id="3.30.565.10:FF:000010">
    <property type="entry name" value="Sensor histidine kinase RcsC"/>
    <property type="match status" value="1"/>
</dbReference>
<dbReference type="EC" id="2.7.13.3" evidence="2"/>
<dbReference type="InterPro" id="IPR036890">
    <property type="entry name" value="HATPase_C_sf"/>
</dbReference>
<dbReference type="SMART" id="SM00388">
    <property type="entry name" value="HisKA"/>
    <property type="match status" value="1"/>
</dbReference>
<keyword evidence="4" id="KW-0808">Transferase</keyword>
<evidence type="ECO:0000256" key="7">
    <source>
        <dbReference type="PROSITE-ProRule" id="PRU00169"/>
    </source>
</evidence>
<dbReference type="InterPro" id="IPR011110">
    <property type="entry name" value="Reg_prop"/>
</dbReference>
<evidence type="ECO:0000313" key="11">
    <source>
        <dbReference type="Proteomes" id="UP000318212"/>
    </source>
</evidence>
<dbReference type="CDD" id="cd00082">
    <property type="entry name" value="HisKA"/>
    <property type="match status" value="1"/>
</dbReference>
<dbReference type="SUPFAM" id="SSF55874">
    <property type="entry name" value="ATPase domain of HSP90 chaperone/DNA topoisomerase II/histidine kinase"/>
    <property type="match status" value="1"/>
</dbReference>
<evidence type="ECO:0000256" key="4">
    <source>
        <dbReference type="ARBA" id="ARBA00022679"/>
    </source>
</evidence>
<dbReference type="InterPro" id="IPR003661">
    <property type="entry name" value="HisK_dim/P_dom"/>
</dbReference>
<feature type="domain" description="Histidine kinase" evidence="8">
    <location>
        <begin position="890"/>
        <end position="1108"/>
    </location>
</feature>
<dbReference type="Pfam" id="PF02518">
    <property type="entry name" value="HATPase_c"/>
    <property type="match status" value="1"/>
</dbReference>
<dbReference type="Pfam" id="PF00072">
    <property type="entry name" value="Response_reg"/>
    <property type="match status" value="1"/>
</dbReference>
<sequence length="1249" mass="134930">MSRMGGSGGWVGCAHHSNPGAPLRDRGATQCCSRVGNLAAIAVFSGPRGGFVASARRQAVGQGQWTWRGRVGGAIVGALALWSAWTAPAGAAMPDVPRPQLIGVERGLPSTYINGITEDRQGYIWVATTDGLARYDGSGMQVWRHDPAEPGSLPGNLITAVHIDGQDRVWAAVEARGLSMLDAARARFRHYRMADAPAMGSDDVFAIASRGEDVWFGTYGGGLHRLSADGTIERFMPREGDPGSLPSETITSLAFDARGVLWIGSLAGLAAWDGARFERIALPGDAPNGLVYSVTARDDGVWVGAASGVYLRTPEGEWRDLPWAPMFAKPNAVLSVVGDHQGHLWLGTQRSIWHVAPGRVPVPAALAPHGPTRLVQQLHAQANGGLWMPVAGRGLGYLRPDWRTAIQLSRENGLTSSLYLGMVPSADGGLWLMGERGELDHLDAVGLLHPTDEDIRDALSDWRPTAIVEDRRGHLWLGTAGVHASLLRIDGEGRVREWSPDSPRDATLGGAIPLMKLAPDGSLWMVSSGGGVQQRDTDSGRVLTEIPAGGDNGLGGGDLEAIGFDGDGALWVAGDDGLMQWDPVRERFQTLPDRVGERVYGFDFRGPDELWLQRLSGLSHYRREGGRWRLRADVGSAQGIPAVEGMGLHVDARGRVWLATARGLYRWDPERTQVRRFGLADGLTSQQFVDHSTVLTGEGMFAGAVEDGGVVLVDTRAEDPAPSRPPLHWDRIEVRRDGEWAPVAAGMLAGLPSSDRELRVRFRLLAYENPDANRYFSRLDGYDRDWVAQGPQGERILAGLAAGEHVLRVRGEDAAGNASGEKLLRFTILPPWWQTPPAWAGFAGLLALLAWWSSDLYRARLRQKHSRERIEHEREVAQQASLAKTRFLATLGHEVRTPMTGVLGMSELLLDTGLDERQRAYTEAIRTAGEHLLRLVNDALDLSRIESGKLELEPAPFDLHALVHEVAALSEPMALRKGLAFSAEVTVDVPAWVRGDRKRVCQILLNLLGNAIKFTDVGRVGLRVDVTEEGAICFHVDDTGPGLNREQTARLFRRFEQAEGVRTSARYGGSGLGLAICQELTVAMSGRIDVDSEPGRGARFDVILPLPACEAPAVQATPGAEALPPLRILLVEDDPTVAEVMAGLLRAQGHRVVHVGHALAGLSEVAAAPFDVALLDLDLPGMDGLALARQLRQQGARMPLVAITARADAEAEVESMEAGFDQFLRKPLTGRMLAGALSRVLGGRQQGMQ</sequence>
<dbReference type="AlphaFoldDB" id="A0A508AK97"/>
<evidence type="ECO:0000256" key="6">
    <source>
        <dbReference type="ARBA" id="ARBA00023012"/>
    </source>
</evidence>
<dbReference type="PROSITE" id="PS50109">
    <property type="entry name" value="HIS_KIN"/>
    <property type="match status" value="1"/>
</dbReference>
<dbReference type="FunFam" id="1.10.287.130:FF:000028">
    <property type="entry name" value="Hybrid signal transduction histidine kinase"/>
    <property type="match status" value="1"/>
</dbReference>
<evidence type="ECO:0000259" key="8">
    <source>
        <dbReference type="PROSITE" id="PS50109"/>
    </source>
</evidence>
<dbReference type="SUPFAM" id="SSF47384">
    <property type="entry name" value="Homodimeric domain of signal transducing histidine kinase"/>
    <property type="match status" value="1"/>
</dbReference>
<dbReference type="EMBL" id="VICE01000044">
    <property type="protein sequence ID" value="TQD48914.1"/>
    <property type="molecule type" value="Genomic_DNA"/>
</dbReference>
<dbReference type="SUPFAM" id="SSF63829">
    <property type="entry name" value="Calcium-dependent phosphotriesterase"/>
    <property type="match status" value="3"/>
</dbReference>
<dbReference type="CDD" id="cd16922">
    <property type="entry name" value="HATPase_EvgS-ArcB-TorS-like"/>
    <property type="match status" value="1"/>
</dbReference>
<dbReference type="InterPro" id="IPR005467">
    <property type="entry name" value="His_kinase_dom"/>
</dbReference>
<keyword evidence="11" id="KW-1185">Reference proteome</keyword>
<accession>A0A508AK97</accession>
<dbReference type="PROSITE" id="PS50110">
    <property type="entry name" value="RESPONSE_REGULATORY"/>
    <property type="match status" value="1"/>
</dbReference>
<keyword evidence="5" id="KW-0418">Kinase</keyword>
<protein>
    <recommendedName>
        <fullName evidence="2">histidine kinase</fullName>
        <ecNumber evidence="2">2.7.13.3</ecNumber>
    </recommendedName>
</protein>
<proteinExistence type="predicted"/>
<organism evidence="10 11">
    <name type="scientific">Marilutibacter aestuarii</name>
    <dbReference type="NCBI Taxonomy" id="1706195"/>
    <lineage>
        <taxon>Bacteria</taxon>
        <taxon>Pseudomonadati</taxon>
        <taxon>Pseudomonadota</taxon>
        <taxon>Gammaproteobacteria</taxon>
        <taxon>Lysobacterales</taxon>
        <taxon>Lysobacteraceae</taxon>
        <taxon>Marilutibacter</taxon>
    </lineage>
</organism>
<dbReference type="Gene3D" id="2.60.40.10">
    <property type="entry name" value="Immunoglobulins"/>
    <property type="match status" value="1"/>
</dbReference>
<dbReference type="Gene3D" id="2.130.10.10">
    <property type="entry name" value="YVTN repeat-like/Quinoprotein amine dehydrogenase"/>
    <property type="match status" value="3"/>
</dbReference>
<dbReference type="Pfam" id="PF00512">
    <property type="entry name" value="HisKA"/>
    <property type="match status" value="1"/>
</dbReference>
<dbReference type="SMART" id="SM00387">
    <property type="entry name" value="HATPase_c"/>
    <property type="match status" value="1"/>
</dbReference>
<feature type="modified residue" description="4-aspartylphosphate" evidence="7">
    <location>
        <position position="1176"/>
    </location>
</feature>
<dbReference type="Gene3D" id="3.40.50.2300">
    <property type="match status" value="1"/>
</dbReference>
<evidence type="ECO:0000256" key="2">
    <source>
        <dbReference type="ARBA" id="ARBA00012438"/>
    </source>
</evidence>
<dbReference type="GO" id="GO:0005886">
    <property type="term" value="C:plasma membrane"/>
    <property type="evidence" value="ECO:0007669"/>
    <property type="project" value="TreeGrafter"/>
</dbReference>
<dbReference type="Gene3D" id="1.10.287.130">
    <property type="match status" value="1"/>
</dbReference>
<dbReference type="OrthoDB" id="176203at2"/>
<dbReference type="InterPro" id="IPR001789">
    <property type="entry name" value="Sig_transdc_resp-reg_receiver"/>
</dbReference>
<comment type="catalytic activity">
    <reaction evidence="1">
        <text>ATP + protein L-histidine = ADP + protein N-phospho-L-histidine.</text>
        <dbReference type="EC" id="2.7.13.3"/>
    </reaction>
</comment>
<dbReference type="GO" id="GO:0000155">
    <property type="term" value="F:phosphorelay sensor kinase activity"/>
    <property type="evidence" value="ECO:0007669"/>
    <property type="project" value="InterPro"/>
</dbReference>
<keyword evidence="3 7" id="KW-0597">Phosphoprotein</keyword>
<dbReference type="InterPro" id="IPR036097">
    <property type="entry name" value="HisK_dim/P_sf"/>
</dbReference>
<evidence type="ECO:0000256" key="5">
    <source>
        <dbReference type="ARBA" id="ARBA00022777"/>
    </source>
</evidence>
<evidence type="ECO:0000256" key="1">
    <source>
        <dbReference type="ARBA" id="ARBA00000085"/>
    </source>
</evidence>